<evidence type="ECO:0000313" key="2">
    <source>
        <dbReference type="Proteomes" id="UP001341840"/>
    </source>
</evidence>
<proteinExistence type="predicted"/>
<gene>
    <name evidence="1" type="ORF">PIB30_051779</name>
</gene>
<protein>
    <recommendedName>
        <fullName evidence="3">Secreted protein</fullName>
    </recommendedName>
</protein>
<evidence type="ECO:0000313" key="1">
    <source>
        <dbReference type="EMBL" id="MED6221161.1"/>
    </source>
</evidence>
<reference evidence="1 2" key="1">
    <citation type="journal article" date="2023" name="Plants (Basel)">
        <title>Bridging the Gap: Combining Genomics and Transcriptomics Approaches to Understand Stylosanthes scabra, an Orphan Legume from the Brazilian Caatinga.</title>
        <authorList>
            <person name="Ferreira-Neto J.R.C."/>
            <person name="da Silva M.D."/>
            <person name="Binneck E."/>
            <person name="de Melo N.F."/>
            <person name="da Silva R.H."/>
            <person name="de Melo A.L.T.M."/>
            <person name="Pandolfi V."/>
            <person name="Bustamante F.O."/>
            <person name="Brasileiro-Vidal A.C."/>
            <person name="Benko-Iseppon A.M."/>
        </authorList>
    </citation>
    <scope>NUCLEOTIDE SEQUENCE [LARGE SCALE GENOMIC DNA]</scope>
    <source>
        <tissue evidence="1">Leaves</tissue>
    </source>
</reference>
<dbReference type="EMBL" id="JASCZI010272230">
    <property type="protein sequence ID" value="MED6221161.1"/>
    <property type="molecule type" value="Genomic_DNA"/>
</dbReference>
<accession>A0ABU6ZGT3</accession>
<evidence type="ECO:0008006" key="3">
    <source>
        <dbReference type="Google" id="ProtNLM"/>
    </source>
</evidence>
<sequence length="173" mass="19167">MSSLIVRSKVTTATICYAAISFLTVGYQSGILCGLSHGQALPLMRCCSILPHFSHAQPLFLVSFSTSTLPVPLQELRITTFCSTLQLLWSRLSDSTPPLPVLYRHCELQELQLVSLVRLLSYGVGEVAAAAISGREKKRFIALESLWVLVTRDCCGFHYFLVRTVPLRCTFLG</sequence>
<name>A0ABU6ZGT3_9FABA</name>
<dbReference type="Proteomes" id="UP001341840">
    <property type="component" value="Unassembled WGS sequence"/>
</dbReference>
<comment type="caution">
    <text evidence="1">The sequence shown here is derived from an EMBL/GenBank/DDBJ whole genome shotgun (WGS) entry which is preliminary data.</text>
</comment>
<keyword evidence="2" id="KW-1185">Reference proteome</keyword>
<organism evidence="1 2">
    <name type="scientific">Stylosanthes scabra</name>
    <dbReference type="NCBI Taxonomy" id="79078"/>
    <lineage>
        <taxon>Eukaryota</taxon>
        <taxon>Viridiplantae</taxon>
        <taxon>Streptophyta</taxon>
        <taxon>Embryophyta</taxon>
        <taxon>Tracheophyta</taxon>
        <taxon>Spermatophyta</taxon>
        <taxon>Magnoliopsida</taxon>
        <taxon>eudicotyledons</taxon>
        <taxon>Gunneridae</taxon>
        <taxon>Pentapetalae</taxon>
        <taxon>rosids</taxon>
        <taxon>fabids</taxon>
        <taxon>Fabales</taxon>
        <taxon>Fabaceae</taxon>
        <taxon>Papilionoideae</taxon>
        <taxon>50 kb inversion clade</taxon>
        <taxon>dalbergioids sensu lato</taxon>
        <taxon>Dalbergieae</taxon>
        <taxon>Pterocarpus clade</taxon>
        <taxon>Stylosanthes</taxon>
    </lineage>
</organism>